<dbReference type="VEuPathDB" id="MicrosporidiaDB:H312_00418"/>
<gene>
    <name evidence="1" type="ORF">H312_00418</name>
</gene>
<organism evidence="1 2">
    <name type="scientific">Anncaliia algerae PRA339</name>
    <dbReference type="NCBI Taxonomy" id="1288291"/>
    <lineage>
        <taxon>Eukaryota</taxon>
        <taxon>Fungi</taxon>
        <taxon>Fungi incertae sedis</taxon>
        <taxon>Microsporidia</taxon>
        <taxon>Tubulinosematoidea</taxon>
        <taxon>Tubulinosematidae</taxon>
        <taxon>Anncaliia</taxon>
    </lineage>
</organism>
<evidence type="ECO:0000313" key="1">
    <source>
        <dbReference type="EMBL" id="KCZ82141.1"/>
    </source>
</evidence>
<reference evidence="2" key="1">
    <citation type="submission" date="2013-02" db="EMBL/GenBank/DDBJ databases">
        <authorList>
            <consortium name="The Broad Institute Genome Sequencing Platform"/>
            <person name="Cuomo C."/>
            <person name="Becnel J."/>
            <person name="Sanscrainte N."/>
            <person name="Walker B."/>
            <person name="Young S.K."/>
            <person name="Zeng Q."/>
            <person name="Gargeya S."/>
            <person name="Fitzgerald M."/>
            <person name="Haas B."/>
            <person name="Abouelleil A."/>
            <person name="Alvarado L."/>
            <person name="Arachchi H.M."/>
            <person name="Berlin A.M."/>
            <person name="Chapman S.B."/>
            <person name="Dewar J."/>
            <person name="Goldberg J."/>
            <person name="Griggs A."/>
            <person name="Gujja S."/>
            <person name="Hansen M."/>
            <person name="Howarth C."/>
            <person name="Imamovic A."/>
            <person name="Larimer J."/>
            <person name="McCowan C."/>
            <person name="Murphy C."/>
            <person name="Neiman D."/>
            <person name="Pearson M."/>
            <person name="Priest M."/>
            <person name="Roberts A."/>
            <person name="Saif S."/>
            <person name="Shea T."/>
            <person name="Sisk P."/>
            <person name="Sykes S."/>
            <person name="Wortman J."/>
            <person name="Nusbaum C."/>
            <person name="Birren B."/>
        </authorList>
    </citation>
    <scope>NUCLEOTIDE SEQUENCE [LARGE SCALE GENOMIC DNA]</scope>
    <source>
        <strain evidence="2">PRA339</strain>
    </source>
</reference>
<dbReference type="HOGENOM" id="CLU_2305378_0_0_1"/>
<evidence type="ECO:0008006" key="3">
    <source>
        <dbReference type="Google" id="ProtNLM"/>
    </source>
</evidence>
<dbReference type="Proteomes" id="UP000030655">
    <property type="component" value="Unassembled WGS sequence"/>
</dbReference>
<sequence length="100" mass="11942">MESRQNFLVKESCKNIEKIVDNIIEILNLLKHTDKSMEVAAAQVLCCKQKMIEIKKYIIAIFKNILELKYLYKYSSKSKEVNFNIEKEFARLLKKEFNYE</sequence>
<dbReference type="AlphaFoldDB" id="A0A059F5C1"/>
<reference evidence="1 2" key="2">
    <citation type="submission" date="2014-03" db="EMBL/GenBank/DDBJ databases">
        <title>The Genome Sequence of Anncaliia algerae insect isolate PRA339.</title>
        <authorList>
            <consortium name="The Broad Institute Genome Sequencing Platform"/>
            <consortium name="The Broad Institute Genome Sequencing Center for Infectious Disease"/>
            <person name="Cuomo C."/>
            <person name="Becnel J."/>
            <person name="Sanscrainte N."/>
            <person name="Walker B."/>
            <person name="Young S.K."/>
            <person name="Zeng Q."/>
            <person name="Gargeya S."/>
            <person name="Fitzgerald M."/>
            <person name="Haas B."/>
            <person name="Abouelleil A."/>
            <person name="Alvarado L."/>
            <person name="Arachchi H.M."/>
            <person name="Berlin A.M."/>
            <person name="Chapman S.B."/>
            <person name="Dewar J."/>
            <person name="Goldberg J."/>
            <person name="Griggs A."/>
            <person name="Gujja S."/>
            <person name="Hansen M."/>
            <person name="Howarth C."/>
            <person name="Imamovic A."/>
            <person name="Larimer J."/>
            <person name="McCowan C."/>
            <person name="Murphy C."/>
            <person name="Neiman D."/>
            <person name="Pearson M."/>
            <person name="Priest M."/>
            <person name="Roberts A."/>
            <person name="Saif S."/>
            <person name="Shea T."/>
            <person name="Sisk P."/>
            <person name="Sykes S."/>
            <person name="Wortman J."/>
            <person name="Nusbaum C."/>
            <person name="Birren B."/>
        </authorList>
    </citation>
    <scope>NUCLEOTIDE SEQUENCE [LARGE SCALE GENOMIC DNA]</scope>
    <source>
        <strain evidence="1 2">PRA339</strain>
    </source>
</reference>
<dbReference type="OrthoDB" id="10575648at2759"/>
<accession>A0A059F5C1</accession>
<name>A0A059F5C1_9MICR</name>
<keyword evidence="2" id="KW-1185">Reference proteome</keyword>
<proteinExistence type="predicted"/>
<evidence type="ECO:0000313" key="2">
    <source>
        <dbReference type="Proteomes" id="UP000030655"/>
    </source>
</evidence>
<protein>
    <recommendedName>
        <fullName evidence="3">Mediator complex subunit 11</fullName>
    </recommendedName>
</protein>
<dbReference type="EMBL" id="KK365132">
    <property type="protein sequence ID" value="KCZ82141.1"/>
    <property type="molecule type" value="Genomic_DNA"/>
</dbReference>